<name>A0A9R1VDL4_LACSA</name>
<proteinExistence type="predicted"/>
<evidence type="ECO:0000313" key="1">
    <source>
        <dbReference type="EMBL" id="KAJ0203133.1"/>
    </source>
</evidence>
<evidence type="ECO:0008006" key="3">
    <source>
        <dbReference type="Google" id="ProtNLM"/>
    </source>
</evidence>
<accession>A0A9R1VDL4</accession>
<evidence type="ECO:0000313" key="2">
    <source>
        <dbReference type="Proteomes" id="UP000235145"/>
    </source>
</evidence>
<dbReference type="PANTHER" id="PTHR11439">
    <property type="entry name" value="GAG-POL-RELATED RETROTRANSPOSON"/>
    <property type="match status" value="1"/>
</dbReference>
<dbReference type="AlphaFoldDB" id="A0A9R1VDL4"/>
<organism evidence="1 2">
    <name type="scientific">Lactuca sativa</name>
    <name type="common">Garden lettuce</name>
    <dbReference type="NCBI Taxonomy" id="4236"/>
    <lineage>
        <taxon>Eukaryota</taxon>
        <taxon>Viridiplantae</taxon>
        <taxon>Streptophyta</taxon>
        <taxon>Embryophyta</taxon>
        <taxon>Tracheophyta</taxon>
        <taxon>Spermatophyta</taxon>
        <taxon>Magnoliopsida</taxon>
        <taxon>eudicotyledons</taxon>
        <taxon>Gunneridae</taxon>
        <taxon>Pentapetalae</taxon>
        <taxon>asterids</taxon>
        <taxon>campanulids</taxon>
        <taxon>Asterales</taxon>
        <taxon>Asteraceae</taxon>
        <taxon>Cichorioideae</taxon>
        <taxon>Cichorieae</taxon>
        <taxon>Lactucinae</taxon>
        <taxon>Lactuca</taxon>
    </lineage>
</organism>
<dbReference type="EMBL" id="NBSK02000005">
    <property type="protein sequence ID" value="KAJ0203133.1"/>
    <property type="molecule type" value="Genomic_DNA"/>
</dbReference>
<dbReference type="CDD" id="cd09272">
    <property type="entry name" value="RNase_HI_RT_Ty1"/>
    <property type="match status" value="1"/>
</dbReference>
<gene>
    <name evidence="1" type="ORF">LSAT_V11C500252710</name>
</gene>
<keyword evidence="2" id="KW-1185">Reference proteome</keyword>
<protein>
    <recommendedName>
        <fullName evidence="3">Mitochondrial protein</fullName>
    </recommendedName>
</protein>
<reference evidence="1 2" key="1">
    <citation type="journal article" date="2017" name="Nat. Commun.">
        <title>Genome assembly with in vitro proximity ligation data and whole-genome triplication in lettuce.</title>
        <authorList>
            <person name="Reyes-Chin-Wo S."/>
            <person name="Wang Z."/>
            <person name="Yang X."/>
            <person name="Kozik A."/>
            <person name="Arikit S."/>
            <person name="Song C."/>
            <person name="Xia L."/>
            <person name="Froenicke L."/>
            <person name="Lavelle D.O."/>
            <person name="Truco M.J."/>
            <person name="Xia R."/>
            <person name="Zhu S."/>
            <person name="Xu C."/>
            <person name="Xu H."/>
            <person name="Xu X."/>
            <person name="Cox K."/>
            <person name="Korf I."/>
            <person name="Meyers B.C."/>
            <person name="Michelmore R.W."/>
        </authorList>
    </citation>
    <scope>NUCLEOTIDE SEQUENCE [LARGE SCALE GENOMIC DNA]</scope>
    <source>
        <strain evidence="2">cv. Salinas</strain>
        <tissue evidence="1">Seedlings</tissue>
    </source>
</reference>
<sequence>MEHGDGLFFFQAKYANDILTRPEMLNAISVSTPLSTTDCLVSQGSSYFDPMLYQYLVSQFLHAPAVDHYQAIKPILRYIKGTLAYGLHFNSPPTSSLIGYTNVEWAKCTETCRSTYGYSIFLGGNLFSWSAKKQPTVSPSSCEYGYRSMANTAPEIVWVTHLLLELHALPSDRPTLLCDNRSSLLLNQNPIFHKRAKHIDIGYHFVQLYTRFVPMSLQLTNIFTKSLPRPPYENFRSKLGVAPPSLRLRGGYVCVCVSRWGGGGGIRDKISRYLIILYNIVVSF</sequence>
<dbReference type="Proteomes" id="UP000235145">
    <property type="component" value="Unassembled WGS sequence"/>
</dbReference>
<comment type="caution">
    <text evidence="1">The sequence shown here is derived from an EMBL/GenBank/DDBJ whole genome shotgun (WGS) entry which is preliminary data.</text>
</comment>
<dbReference type="PANTHER" id="PTHR11439:SF520">
    <property type="entry name" value="CYSTEINE-RICH RLK (RECEPTOR-LIKE PROTEIN KINASE) 8"/>
    <property type="match status" value="1"/>
</dbReference>